<dbReference type="InterPro" id="IPR006200">
    <property type="entry name" value="LexA"/>
</dbReference>
<evidence type="ECO:0000259" key="6">
    <source>
        <dbReference type="Pfam" id="PF00717"/>
    </source>
</evidence>
<organism evidence="8 9">
    <name type="scientific">Candidatus Lloydbacteria bacterium RIFCSPHIGHO2_02_FULL_50_13</name>
    <dbReference type="NCBI Taxonomy" id="1798661"/>
    <lineage>
        <taxon>Bacteria</taxon>
        <taxon>Candidatus Lloydiibacteriota</taxon>
    </lineage>
</organism>
<name>A0A1G2D3Y3_9BACT</name>
<dbReference type="STRING" id="1798661.A3D65_02630"/>
<dbReference type="PANTHER" id="PTHR33516:SF2">
    <property type="entry name" value="LEXA REPRESSOR-RELATED"/>
    <property type="match status" value="1"/>
</dbReference>
<keyword evidence="4" id="KW-0238">DNA-binding</keyword>
<evidence type="ECO:0000256" key="5">
    <source>
        <dbReference type="ARBA" id="ARBA00023163"/>
    </source>
</evidence>
<evidence type="ECO:0000259" key="7">
    <source>
        <dbReference type="Pfam" id="PF01726"/>
    </source>
</evidence>
<dbReference type="Pfam" id="PF01726">
    <property type="entry name" value="LexA_DNA_bind"/>
    <property type="match status" value="1"/>
</dbReference>
<dbReference type="InterPro" id="IPR036390">
    <property type="entry name" value="WH_DNA-bd_sf"/>
</dbReference>
<dbReference type="Gene3D" id="2.10.109.10">
    <property type="entry name" value="Umud Fragment, subunit A"/>
    <property type="match status" value="1"/>
</dbReference>
<feature type="domain" description="Peptidase S24/S26A/S26B/S26C" evidence="6">
    <location>
        <begin position="89"/>
        <end position="215"/>
    </location>
</feature>
<dbReference type="Gene3D" id="1.10.10.10">
    <property type="entry name" value="Winged helix-like DNA-binding domain superfamily/Winged helix DNA-binding domain"/>
    <property type="match status" value="1"/>
</dbReference>
<feature type="domain" description="LexA repressor DNA-binding" evidence="7">
    <location>
        <begin position="2"/>
        <end position="63"/>
    </location>
</feature>
<sequence length="227" mass="25015">MLTKNQKEVLDYVRSYTAKHEFAPSLEEIRKHFKLASVSTAHHYLKKLEEGKYLAREANQPRGMSVLAGDFMGSPIMGNIIGFEYISIPLVGSANCGPAEILADENIEGYLTVQRSMVPKKSGIFALRAVGKSLNRANIKGKTIDEGDLVLVDFEDRDAKNGDYILSIIDGAANLKKYKKDKKTGAVTLVSETTEPWKPIFMLPGDDWAVNGKIVGVLKGEVGRARK</sequence>
<accession>A0A1G2D3Y3</accession>
<reference evidence="8 9" key="1">
    <citation type="journal article" date="2016" name="Nat. Commun.">
        <title>Thousands of microbial genomes shed light on interconnected biogeochemical processes in an aquifer system.</title>
        <authorList>
            <person name="Anantharaman K."/>
            <person name="Brown C.T."/>
            <person name="Hug L.A."/>
            <person name="Sharon I."/>
            <person name="Castelle C.J."/>
            <person name="Probst A.J."/>
            <person name="Thomas B.C."/>
            <person name="Singh A."/>
            <person name="Wilkins M.J."/>
            <person name="Karaoz U."/>
            <person name="Brodie E.L."/>
            <person name="Williams K.H."/>
            <person name="Hubbard S.S."/>
            <person name="Banfield J.F."/>
        </authorList>
    </citation>
    <scope>NUCLEOTIDE SEQUENCE [LARGE SCALE GENOMIC DNA]</scope>
</reference>
<gene>
    <name evidence="8" type="ORF">A3D65_02630</name>
</gene>
<dbReference type="InterPro" id="IPR036388">
    <property type="entry name" value="WH-like_DNA-bd_sf"/>
</dbReference>
<proteinExistence type="predicted"/>
<evidence type="ECO:0000256" key="3">
    <source>
        <dbReference type="ARBA" id="ARBA00023015"/>
    </source>
</evidence>
<dbReference type="EMBL" id="MHLL01000039">
    <property type="protein sequence ID" value="OGZ08227.1"/>
    <property type="molecule type" value="Genomic_DNA"/>
</dbReference>
<dbReference type="NCBIfam" id="TIGR00498">
    <property type="entry name" value="lexA"/>
    <property type="match status" value="1"/>
</dbReference>
<evidence type="ECO:0000256" key="4">
    <source>
        <dbReference type="ARBA" id="ARBA00023125"/>
    </source>
</evidence>
<dbReference type="AlphaFoldDB" id="A0A1G2D3Y3"/>
<protein>
    <submittedName>
        <fullName evidence="8">Repressor LexA</fullName>
    </submittedName>
</protein>
<evidence type="ECO:0000256" key="2">
    <source>
        <dbReference type="ARBA" id="ARBA00022705"/>
    </source>
</evidence>
<dbReference type="InterPro" id="IPR036286">
    <property type="entry name" value="LexA/Signal_pep-like_sf"/>
</dbReference>
<dbReference type="InterPro" id="IPR015927">
    <property type="entry name" value="Peptidase_S24_S26A/B/C"/>
</dbReference>
<dbReference type="InterPro" id="IPR006199">
    <property type="entry name" value="LexA_DNA-bd_dom"/>
</dbReference>
<keyword evidence="5" id="KW-0804">Transcription</keyword>
<evidence type="ECO:0000313" key="9">
    <source>
        <dbReference type="Proteomes" id="UP000177996"/>
    </source>
</evidence>
<dbReference type="SUPFAM" id="SSF51306">
    <property type="entry name" value="LexA/Signal peptidase"/>
    <property type="match status" value="1"/>
</dbReference>
<evidence type="ECO:0000313" key="8">
    <source>
        <dbReference type="EMBL" id="OGZ08227.1"/>
    </source>
</evidence>
<dbReference type="Pfam" id="PF00717">
    <property type="entry name" value="Peptidase_S24"/>
    <property type="match status" value="1"/>
</dbReference>
<keyword evidence="1" id="KW-0678">Repressor</keyword>
<dbReference type="GO" id="GO:0003677">
    <property type="term" value="F:DNA binding"/>
    <property type="evidence" value="ECO:0007669"/>
    <property type="project" value="UniProtKB-KW"/>
</dbReference>
<dbReference type="GO" id="GO:0009432">
    <property type="term" value="P:SOS response"/>
    <property type="evidence" value="ECO:0007669"/>
    <property type="project" value="InterPro"/>
</dbReference>
<dbReference type="PANTHER" id="PTHR33516">
    <property type="entry name" value="LEXA REPRESSOR"/>
    <property type="match status" value="1"/>
</dbReference>
<dbReference type="GO" id="GO:0004252">
    <property type="term" value="F:serine-type endopeptidase activity"/>
    <property type="evidence" value="ECO:0007669"/>
    <property type="project" value="InterPro"/>
</dbReference>
<evidence type="ECO:0000256" key="1">
    <source>
        <dbReference type="ARBA" id="ARBA00022491"/>
    </source>
</evidence>
<dbReference type="GO" id="GO:0006260">
    <property type="term" value="P:DNA replication"/>
    <property type="evidence" value="ECO:0007669"/>
    <property type="project" value="UniProtKB-KW"/>
</dbReference>
<keyword evidence="2" id="KW-0235">DNA replication</keyword>
<keyword evidence="3" id="KW-0805">Transcription regulation</keyword>
<dbReference type="GO" id="GO:0006508">
    <property type="term" value="P:proteolysis"/>
    <property type="evidence" value="ECO:0007669"/>
    <property type="project" value="InterPro"/>
</dbReference>
<comment type="caution">
    <text evidence="8">The sequence shown here is derived from an EMBL/GenBank/DDBJ whole genome shotgun (WGS) entry which is preliminary data.</text>
</comment>
<dbReference type="Proteomes" id="UP000177996">
    <property type="component" value="Unassembled WGS sequence"/>
</dbReference>
<dbReference type="GO" id="GO:0045892">
    <property type="term" value="P:negative regulation of DNA-templated transcription"/>
    <property type="evidence" value="ECO:0007669"/>
    <property type="project" value="InterPro"/>
</dbReference>
<dbReference type="InterPro" id="IPR050077">
    <property type="entry name" value="LexA_repressor"/>
</dbReference>
<dbReference type="SUPFAM" id="SSF46785">
    <property type="entry name" value="Winged helix' DNA-binding domain"/>
    <property type="match status" value="1"/>
</dbReference>